<feature type="region of interest" description="Disordered" evidence="1">
    <location>
        <begin position="744"/>
        <end position="793"/>
    </location>
</feature>
<sequence length="830" mass="89092">MASRDADIPRVSLQLPGCAEDEPFQRPSSRFSIDSDRPQDTRRYGLLMNNGNARKDKLHGGASKLRSLAIGTVGGLQAKAKKSVDNVRQKHKTSSGSGWTWSTGLKKKKASTTWPMMQTQHHDVEKVEVPSQYGGNGTPANGLFQLPEIQPSNPNLMSENDEPSAHRRHDSASLSLLDVASFGYLSSKRSRHNSLPAPPRTSLQSIRSKVSYRLFPAVESTPRTSFKATLSPPQLSPAKSSDVEHSSGSDGSNDRSSTPSTVDSDPPLTPTSPITTPPVPPQHPARTKSDSHRAFNFDGVPVTRFSRIFDTSVSVQPLFSNKDNPAVPAINAQQEYIDSPPDDKVASPEHIHPIDSMSGYGSPMQHLYSPELQPRVQIRPRLSVITMDWRVSTAASSFAMSASTNGQREMSALTQEGRRETPLEPEQEQFSADHRASLGSNLAIIASTWRAYRKFSTQPDPLRPNITSPTPGLSRPASAPPSSPNPQTKTAPEHTSEQASKNQDGLTTCPAFEQASTSAAAATDAAGSQDAPAAEATDLRSPYAESCAPSINYPTGLLAEAMIGVDLPFEHYLSPTAHSSLPFCSELAGSAPKPAEPSAPVEEPEVSEQVPEPQEAITTIAPATDPDISNDHSTGPQDPAQASQQHSRTSSTASQPSPSDPSNPNPSANDCPTPATPTPSSFPHPPRGSSLEHVALSKTLNRPVPILVDSKAPLRSTITNGVQNYSHRRHASQPHIITQRLPINMQKYADKPLPPPPPPQSDSDDEGELLRPSSDLPSSDLPPRFSADVHPPLYVGREGKREFLPRMVMGGEGGMGTFFDDGDSCVGSPV</sequence>
<feature type="region of interest" description="Disordered" evidence="1">
    <location>
        <begin position="456"/>
        <end position="505"/>
    </location>
</feature>
<proteinExistence type="predicted"/>
<feature type="compositionally biased region" description="Polar residues" evidence="1">
    <location>
        <begin position="456"/>
        <end position="471"/>
    </location>
</feature>
<feature type="compositionally biased region" description="Low complexity" evidence="1">
    <location>
        <begin position="94"/>
        <end position="104"/>
    </location>
</feature>
<feature type="region of interest" description="Disordered" evidence="1">
    <location>
        <begin position="221"/>
        <end position="294"/>
    </location>
</feature>
<evidence type="ECO:0000256" key="1">
    <source>
        <dbReference type="SAM" id="MobiDB-lite"/>
    </source>
</evidence>
<reference evidence="2" key="1">
    <citation type="journal article" date="2020" name="Stud. Mycol.">
        <title>101 Dothideomycetes genomes: a test case for predicting lifestyles and emergence of pathogens.</title>
        <authorList>
            <person name="Haridas S."/>
            <person name="Albert R."/>
            <person name="Binder M."/>
            <person name="Bloem J."/>
            <person name="Labutti K."/>
            <person name="Salamov A."/>
            <person name="Andreopoulos B."/>
            <person name="Baker S."/>
            <person name="Barry K."/>
            <person name="Bills G."/>
            <person name="Bluhm B."/>
            <person name="Cannon C."/>
            <person name="Castanera R."/>
            <person name="Culley D."/>
            <person name="Daum C."/>
            <person name="Ezra D."/>
            <person name="Gonzalez J."/>
            <person name="Henrissat B."/>
            <person name="Kuo A."/>
            <person name="Liang C."/>
            <person name="Lipzen A."/>
            <person name="Lutzoni F."/>
            <person name="Magnuson J."/>
            <person name="Mondo S."/>
            <person name="Nolan M."/>
            <person name="Ohm R."/>
            <person name="Pangilinan J."/>
            <person name="Park H.-J."/>
            <person name="Ramirez L."/>
            <person name="Alfaro M."/>
            <person name="Sun H."/>
            <person name="Tritt A."/>
            <person name="Yoshinaga Y."/>
            <person name="Zwiers L.-H."/>
            <person name="Turgeon B."/>
            <person name="Goodwin S."/>
            <person name="Spatafora J."/>
            <person name="Crous P."/>
            <person name="Grigoriev I."/>
        </authorList>
    </citation>
    <scope>NUCLEOTIDE SEQUENCE</scope>
    <source>
        <strain evidence="2">CBS 260.36</strain>
    </source>
</reference>
<accession>A0A9P4J490</accession>
<organism evidence="2 3">
    <name type="scientific">Myriangium duriaei CBS 260.36</name>
    <dbReference type="NCBI Taxonomy" id="1168546"/>
    <lineage>
        <taxon>Eukaryota</taxon>
        <taxon>Fungi</taxon>
        <taxon>Dikarya</taxon>
        <taxon>Ascomycota</taxon>
        <taxon>Pezizomycotina</taxon>
        <taxon>Dothideomycetes</taxon>
        <taxon>Dothideomycetidae</taxon>
        <taxon>Myriangiales</taxon>
        <taxon>Myriangiaceae</taxon>
        <taxon>Myriangium</taxon>
    </lineage>
</organism>
<feature type="compositionally biased region" description="Pro residues" evidence="1">
    <location>
        <begin position="267"/>
        <end position="283"/>
    </location>
</feature>
<protein>
    <submittedName>
        <fullName evidence="2">Uncharacterized protein</fullName>
    </submittedName>
</protein>
<feature type="region of interest" description="Disordered" evidence="1">
    <location>
        <begin position="588"/>
        <end position="702"/>
    </location>
</feature>
<dbReference type="AlphaFoldDB" id="A0A9P4J490"/>
<gene>
    <name evidence="2" type="ORF">K461DRAFT_276328</name>
</gene>
<dbReference type="Proteomes" id="UP000799439">
    <property type="component" value="Unassembled WGS sequence"/>
</dbReference>
<evidence type="ECO:0000313" key="3">
    <source>
        <dbReference type="Proteomes" id="UP000799439"/>
    </source>
</evidence>
<name>A0A9P4J490_9PEZI</name>
<evidence type="ECO:0000313" key="2">
    <source>
        <dbReference type="EMBL" id="KAF2155138.1"/>
    </source>
</evidence>
<dbReference type="EMBL" id="ML996083">
    <property type="protein sequence ID" value="KAF2155138.1"/>
    <property type="molecule type" value="Genomic_DNA"/>
</dbReference>
<feature type="compositionally biased region" description="Polar residues" evidence="1">
    <location>
        <begin position="405"/>
        <end position="414"/>
    </location>
</feature>
<feature type="compositionally biased region" description="Pro residues" evidence="1">
    <location>
        <begin position="674"/>
        <end position="686"/>
    </location>
</feature>
<feature type="region of interest" description="Disordered" evidence="1">
    <location>
        <begin position="400"/>
        <end position="435"/>
    </location>
</feature>
<feature type="compositionally biased region" description="Low complexity" evidence="1">
    <location>
        <begin position="590"/>
        <end position="615"/>
    </location>
</feature>
<feature type="compositionally biased region" description="Polar residues" evidence="1">
    <location>
        <begin position="631"/>
        <end position="652"/>
    </location>
</feature>
<comment type="caution">
    <text evidence="2">The sequence shown here is derived from an EMBL/GenBank/DDBJ whole genome shotgun (WGS) entry which is preliminary data.</text>
</comment>
<dbReference type="OrthoDB" id="10682950at2759"/>
<feature type="region of interest" description="Disordered" evidence="1">
    <location>
        <begin position="81"/>
        <end position="104"/>
    </location>
</feature>
<keyword evidence="3" id="KW-1185">Reference proteome</keyword>
<feature type="region of interest" description="Disordered" evidence="1">
    <location>
        <begin position="1"/>
        <end position="41"/>
    </location>
</feature>
<feature type="compositionally biased region" description="Low complexity" evidence="1">
    <location>
        <begin position="248"/>
        <end position="266"/>
    </location>
</feature>
<feature type="region of interest" description="Disordered" evidence="1">
    <location>
        <begin position="140"/>
        <end position="172"/>
    </location>
</feature>
<feature type="compositionally biased region" description="Low complexity" evidence="1">
    <location>
        <begin position="770"/>
        <end position="784"/>
    </location>
</feature>
<feature type="compositionally biased region" description="Polar residues" evidence="1">
    <location>
        <begin position="221"/>
        <end position="239"/>
    </location>
</feature>